<proteinExistence type="predicted"/>
<feature type="compositionally biased region" description="Polar residues" evidence="1">
    <location>
        <begin position="16"/>
        <end position="29"/>
    </location>
</feature>
<feature type="non-terminal residue" evidence="2">
    <location>
        <position position="1"/>
    </location>
</feature>
<dbReference type="Proteomes" id="UP000265520">
    <property type="component" value="Unassembled WGS sequence"/>
</dbReference>
<organism evidence="2 3">
    <name type="scientific">Trifolium medium</name>
    <dbReference type="NCBI Taxonomy" id="97028"/>
    <lineage>
        <taxon>Eukaryota</taxon>
        <taxon>Viridiplantae</taxon>
        <taxon>Streptophyta</taxon>
        <taxon>Embryophyta</taxon>
        <taxon>Tracheophyta</taxon>
        <taxon>Spermatophyta</taxon>
        <taxon>Magnoliopsida</taxon>
        <taxon>eudicotyledons</taxon>
        <taxon>Gunneridae</taxon>
        <taxon>Pentapetalae</taxon>
        <taxon>rosids</taxon>
        <taxon>fabids</taxon>
        <taxon>Fabales</taxon>
        <taxon>Fabaceae</taxon>
        <taxon>Papilionoideae</taxon>
        <taxon>50 kb inversion clade</taxon>
        <taxon>NPAAA clade</taxon>
        <taxon>Hologalegina</taxon>
        <taxon>IRL clade</taxon>
        <taxon>Trifolieae</taxon>
        <taxon>Trifolium</taxon>
    </lineage>
</organism>
<protein>
    <submittedName>
        <fullName evidence="2">Uncharacterized protein</fullName>
    </submittedName>
</protein>
<keyword evidence="3" id="KW-1185">Reference proteome</keyword>
<evidence type="ECO:0000256" key="1">
    <source>
        <dbReference type="SAM" id="MobiDB-lite"/>
    </source>
</evidence>
<comment type="caution">
    <text evidence="2">The sequence shown here is derived from an EMBL/GenBank/DDBJ whole genome shotgun (WGS) entry which is preliminary data.</text>
</comment>
<reference evidence="2 3" key="1">
    <citation type="journal article" date="2018" name="Front. Plant Sci.">
        <title>Red Clover (Trifolium pratense) and Zigzag Clover (T. medium) - A Picture of Genomic Similarities and Differences.</title>
        <authorList>
            <person name="Dluhosova J."/>
            <person name="Istvanek J."/>
            <person name="Nedelnik J."/>
            <person name="Repkova J."/>
        </authorList>
    </citation>
    <scope>NUCLEOTIDE SEQUENCE [LARGE SCALE GENOMIC DNA]</scope>
    <source>
        <strain evidence="3">cv. 10/8</strain>
        <tissue evidence="2">Leaf</tissue>
    </source>
</reference>
<evidence type="ECO:0000313" key="2">
    <source>
        <dbReference type="EMBL" id="MCI48556.1"/>
    </source>
</evidence>
<name>A0A392SL19_9FABA</name>
<accession>A0A392SL19</accession>
<sequence>VHACASVIWDLCAGTSTSGENGTSDSRSVIASHGKCRG</sequence>
<evidence type="ECO:0000313" key="3">
    <source>
        <dbReference type="Proteomes" id="UP000265520"/>
    </source>
</evidence>
<dbReference type="AlphaFoldDB" id="A0A392SL19"/>
<dbReference type="EMBL" id="LXQA010388087">
    <property type="protein sequence ID" value="MCI48556.1"/>
    <property type="molecule type" value="Genomic_DNA"/>
</dbReference>
<feature type="region of interest" description="Disordered" evidence="1">
    <location>
        <begin position="16"/>
        <end position="38"/>
    </location>
</feature>